<proteinExistence type="predicted"/>
<protein>
    <submittedName>
        <fullName evidence="1">ADP-ribose pyrophosphatase</fullName>
    </submittedName>
</protein>
<organism evidence="1 2">
    <name type="scientific">Tetragenococcus halophilus subsp. halophilus</name>
    <dbReference type="NCBI Taxonomy" id="1513897"/>
    <lineage>
        <taxon>Bacteria</taxon>
        <taxon>Bacillati</taxon>
        <taxon>Bacillota</taxon>
        <taxon>Bacilli</taxon>
        <taxon>Lactobacillales</taxon>
        <taxon>Enterococcaceae</taxon>
        <taxon>Tetragenococcus</taxon>
    </lineage>
</organism>
<comment type="caution">
    <text evidence="1">The sequence shown here is derived from an EMBL/GenBank/DDBJ whole genome shotgun (WGS) entry which is preliminary data.</text>
</comment>
<gene>
    <name evidence="1" type="ORF">TEHN7118_1667</name>
</gene>
<dbReference type="RefSeq" id="WP_103091970.1">
    <property type="nucleotide sequence ID" value="NZ_BAABQP010000009.1"/>
</dbReference>
<dbReference type="CDD" id="cd18873">
    <property type="entry name" value="NUDIX_NadM_like"/>
    <property type="match status" value="1"/>
</dbReference>
<dbReference type="EMBL" id="BDEC01000071">
    <property type="protein sequence ID" value="GBD68861.1"/>
    <property type="molecule type" value="Genomic_DNA"/>
</dbReference>
<dbReference type="SUPFAM" id="SSF46785">
    <property type="entry name" value="Winged helix' DNA-binding domain"/>
    <property type="match status" value="1"/>
</dbReference>
<dbReference type="Pfam" id="PF00293">
    <property type="entry name" value="NUDIX"/>
    <property type="match status" value="1"/>
</dbReference>
<dbReference type="InterPro" id="IPR000086">
    <property type="entry name" value="NUDIX_hydrolase_dom"/>
</dbReference>
<accession>A0A2H6CV38</accession>
<dbReference type="AlphaFoldDB" id="A0A2H6CV38"/>
<dbReference type="SUPFAM" id="SSF55811">
    <property type="entry name" value="Nudix"/>
    <property type="match status" value="1"/>
</dbReference>
<name>A0A2H6CV38_TETHA</name>
<dbReference type="InterPro" id="IPR036390">
    <property type="entry name" value="WH_DNA-bd_sf"/>
</dbReference>
<dbReference type="Gene3D" id="1.10.287.1030">
    <property type="entry name" value="Nudix-associated domain"/>
    <property type="match status" value="1"/>
</dbReference>
<reference evidence="1 2" key="1">
    <citation type="submission" date="2016-05" db="EMBL/GenBank/DDBJ databases">
        <title>Whole genome sequencing of Tetragenococcus halophilus subsp. halophilus NISL 7118.</title>
        <authorList>
            <person name="Shiwa Y."/>
            <person name="Nishimura I."/>
            <person name="Yoshikawa H."/>
            <person name="Koyama Y."/>
            <person name="Oguma T."/>
        </authorList>
    </citation>
    <scope>NUCLEOTIDE SEQUENCE [LARGE SCALE GENOMIC DNA]</scope>
    <source>
        <strain evidence="1 2">NISL 7118</strain>
    </source>
</reference>
<dbReference type="InterPro" id="IPR015797">
    <property type="entry name" value="NUDIX_hydrolase-like_dom_sf"/>
</dbReference>
<keyword evidence="2" id="KW-1185">Reference proteome</keyword>
<dbReference type="InterPro" id="IPR036388">
    <property type="entry name" value="WH-like_DNA-bd_sf"/>
</dbReference>
<dbReference type="Proteomes" id="UP000236214">
    <property type="component" value="Unassembled WGS sequence"/>
</dbReference>
<dbReference type="InterPro" id="IPR054105">
    <property type="entry name" value="WHD_NrtR"/>
</dbReference>
<sequence>MEFSSKQEEKHYYQHIASEQEFLEWYKNQEHPMYQKPSVTVDMVLLCYNKNTDQIKVLLIQRRGNPYRNSWALPGGFISPNESTGDSVIRETKEETGVTISEKNIEQLHTFSTPERDPRGWVITVSYLAFIGEAILSAGDDANQARWFSLERKNNRLYLTSGDTKIILDLKTQASLGEDTLAFDHSQIIIKAFNRIVNKMDHEPQVLQVLGDTFTITEARKVFAKFLGVDYHSIDHSNFKKSLIGFLKEVGERPASIGRPSKLYQLKENFREK</sequence>
<dbReference type="Gene3D" id="1.10.10.10">
    <property type="entry name" value="Winged helix-like DNA-binding domain superfamily/Winged helix DNA-binding domain"/>
    <property type="match status" value="1"/>
</dbReference>
<evidence type="ECO:0000313" key="2">
    <source>
        <dbReference type="Proteomes" id="UP000236214"/>
    </source>
</evidence>
<dbReference type="PROSITE" id="PS51462">
    <property type="entry name" value="NUDIX"/>
    <property type="match status" value="1"/>
</dbReference>
<evidence type="ECO:0000313" key="1">
    <source>
        <dbReference type="EMBL" id="GBD68861.1"/>
    </source>
</evidence>
<dbReference type="PANTHER" id="PTHR43736:SF4">
    <property type="entry name" value="SLR1690 PROTEIN"/>
    <property type="match status" value="1"/>
</dbReference>
<dbReference type="Pfam" id="PF21906">
    <property type="entry name" value="WHD_NrtR"/>
    <property type="match status" value="1"/>
</dbReference>
<dbReference type="PANTHER" id="PTHR43736">
    <property type="entry name" value="ADP-RIBOSE PYROPHOSPHATASE"/>
    <property type="match status" value="1"/>
</dbReference>
<dbReference type="Gene3D" id="3.90.79.10">
    <property type="entry name" value="Nucleoside Triphosphate Pyrophosphohydrolase"/>
    <property type="match status" value="1"/>
</dbReference>